<organism evidence="3 4">
    <name type="scientific">Capsulimonas corticalis</name>
    <dbReference type="NCBI Taxonomy" id="2219043"/>
    <lineage>
        <taxon>Bacteria</taxon>
        <taxon>Bacillati</taxon>
        <taxon>Armatimonadota</taxon>
        <taxon>Armatimonadia</taxon>
        <taxon>Capsulimonadales</taxon>
        <taxon>Capsulimonadaceae</taxon>
        <taxon>Capsulimonas</taxon>
    </lineage>
</organism>
<protein>
    <submittedName>
        <fullName evidence="3">Xylanase</fullName>
    </submittedName>
</protein>
<dbReference type="EMBL" id="AP025739">
    <property type="protein sequence ID" value="BDI30455.1"/>
    <property type="molecule type" value="Genomic_DNA"/>
</dbReference>
<dbReference type="Proteomes" id="UP000287394">
    <property type="component" value="Chromosome"/>
</dbReference>
<dbReference type="PANTHER" id="PTHR34216">
    <property type="match status" value="1"/>
</dbReference>
<dbReference type="GO" id="GO:0005576">
    <property type="term" value="C:extracellular region"/>
    <property type="evidence" value="ECO:0007669"/>
    <property type="project" value="UniProtKB-SubCell"/>
</dbReference>
<dbReference type="InterPro" id="IPR011330">
    <property type="entry name" value="Glyco_hydro/deAcase_b/a-brl"/>
</dbReference>
<dbReference type="GO" id="GO:0016810">
    <property type="term" value="F:hydrolase activity, acting on carbon-nitrogen (but not peptide) bonds"/>
    <property type="evidence" value="ECO:0007669"/>
    <property type="project" value="InterPro"/>
</dbReference>
<keyword evidence="4" id="KW-1185">Reference proteome</keyword>
<sequence>MTYFASRFLPALGCALLASLANVSPSRSEAKTSPQTPAMETNLTPNEAGQIPILEYHELVPRLKVTGYQYPSSLFRRDMEWLYDHNYRPVNLLDYVAGKIDCPAGMSPVILTFDDSLGGQFRYLPDGTIDPNSAVGILEDLHRRHDDWPLRGTFFVLTEGHGNLPPPFYQKSTAKKKMKYLVAEGFEIGNHTVSHQLGIRHWTDEHVQAEIGGAVIDIQKYLPGYNVQELALPFGVYPKNDHLVVSGETRGMPYHNACALLAGYRPAPSPMSKSFDPYHLERIIPGDRQFEVRYWLSWLQQNPAKRFISDGDPTTYTLPEASRPRINLTRLQAMGFIAHFSPGPKAVPAAHKQSHKRQHKK</sequence>
<gene>
    <name evidence="3" type="ORF">CCAX7_25060</name>
</gene>
<dbReference type="KEGG" id="ccot:CCAX7_25060"/>
<dbReference type="Gene3D" id="3.20.20.370">
    <property type="entry name" value="Glycoside hydrolase/deacetylase"/>
    <property type="match status" value="1"/>
</dbReference>
<keyword evidence="3" id="KW-0378">Hydrolase</keyword>
<keyword evidence="3" id="KW-0119">Carbohydrate metabolism</keyword>
<evidence type="ECO:0000256" key="1">
    <source>
        <dbReference type="ARBA" id="ARBA00004613"/>
    </source>
</evidence>
<dbReference type="GO" id="GO:0045493">
    <property type="term" value="P:xylan catabolic process"/>
    <property type="evidence" value="ECO:0007669"/>
    <property type="project" value="UniProtKB-KW"/>
</dbReference>
<dbReference type="InterPro" id="IPR002509">
    <property type="entry name" value="NODB_dom"/>
</dbReference>
<dbReference type="GO" id="GO:0016798">
    <property type="term" value="F:hydrolase activity, acting on glycosyl bonds"/>
    <property type="evidence" value="ECO:0007669"/>
    <property type="project" value="UniProtKB-KW"/>
</dbReference>
<dbReference type="AlphaFoldDB" id="A0A402CVM4"/>
<accession>A0A402CVM4</accession>
<evidence type="ECO:0000256" key="2">
    <source>
        <dbReference type="ARBA" id="ARBA00022729"/>
    </source>
</evidence>
<proteinExistence type="predicted"/>
<dbReference type="PANTHER" id="PTHR34216:SF3">
    <property type="entry name" value="POLY-BETA-1,6-N-ACETYL-D-GLUCOSAMINE N-DEACETYLASE"/>
    <property type="match status" value="1"/>
</dbReference>
<keyword evidence="2" id="KW-0732">Signal</keyword>
<evidence type="ECO:0000313" key="3">
    <source>
        <dbReference type="EMBL" id="BDI30455.1"/>
    </source>
</evidence>
<dbReference type="RefSeq" id="WP_119321410.1">
    <property type="nucleotide sequence ID" value="NZ_AP025739.1"/>
</dbReference>
<dbReference type="SUPFAM" id="SSF88713">
    <property type="entry name" value="Glycoside hydrolase/deacetylase"/>
    <property type="match status" value="1"/>
</dbReference>
<keyword evidence="3" id="KW-0858">Xylan degradation</keyword>
<dbReference type="OrthoDB" id="9778320at2"/>
<keyword evidence="3" id="KW-0624">Polysaccharide degradation</keyword>
<evidence type="ECO:0000313" key="4">
    <source>
        <dbReference type="Proteomes" id="UP000287394"/>
    </source>
</evidence>
<dbReference type="Pfam" id="PF01522">
    <property type="entry name" value="Polysacc_deac_1"/>
    <property type="match status" value="1"/>
</dbReference>
<name>A0A402CVM4_9BACT</name>
<keyword evidence="3" id="KW-0326">Glycosidase</keyword>
<reference evidence="3 4" key="1">
    <citation type="journal article" date="2019" name="Int. J. Syst. Evol. Microbiol.">
        <title>Capsulimonas corticalis gen. nov., sp. nov., an aerobic capsulated bacterium, of a novel bacterial order, Capsulimonadales ord. nov., of the class Armatimonadia of the phylum Armatimonadetes.</title>
        <authorList>
            <person name="Li J."/>
            <person name="Kudo C."/>
            <person name="Tonouchi A."/>
        </authorList>
    </citation>
    <scope>NUCLEOTIDE SEQUENCE [LARGE SCALE GENOMIC DNA]</scope>
    <source>
        <strain evidence="3 4">AX-7</strain>
    </source>
</reference>
<dbReference type="InterPro" id="IPR051398">
    <property type="entry name" value="Polysacch_Deacetylase"/>
</dbReference>
<comment type="subcellular location">
    <subcellularLocation>
        <location evidence="1">Secreted</location>
    </subcellularLocation>
</comment>